<keyword evidence="14" id="KW-1185">Reference proteome</keyword>
<evidence type="ECO:0000256" key="3">
    <source>
        <dbReference type="ARBA" id="ARBA00022741"/>
    </source>
</evidence>
<dbReference type="Gene3D" id="1.10.510.10">
    <property type="entry name" value="Transferase(Phosphotransferase) domain 1"/>
    <property type="match status" value="1"/>
</dbReference>
<dbReference type="AlphaFoldDB" id="A0A7E4ZRS5"/>
<evidence type="ECO:0000256" key="6">
    <source>
        <dbReference type="ARBA" id="ARBA00047899"/>
    </source>
</evidence>
<evidence type="ECO:0000256" key="10">
    <source>
        <dbReference type="PIRSR" id="PIRSR630616-3"/>
    </source>
</evidence>
<keyword evidence="2" id="KW-0808">Transferase</keyword>
<evidence type="ECO:0000313" key="14">
    <source>
        <dbReference type="Proteomes" id="UP000492821"/>
    </source>
</evidence>
<dbReference type="PROSITE" id="PS00107">
    <property type="entry name" value="PROTEIN_KINASE_ATP"/>
    <property type="match status" value="1"/>
</dbReference>
<protein>
    <submittedName>
        <fullName evidence="15">Aurora kinase</fullName>
    </submittedName>
</protein>
<feature type="binding site" evidence="9">
    <location>
        <position position="171"/>
    </location>
    <ligand>
        <name>ATP</name>
        <dbReference type="ChEBI" id="CHEBI:30616"/>
    </ligand>
</feature>
<feature type="binding site" evidence="9 11">
    <location>
        <position position="59"/>
    </location>
    <ligand>
        <name>ATP</name>
        <dbReference type="ChEBI" id="CHEBI:30616"/>
    </ligand>
</feature>
<comment type="catalytic activity">
    <reaction evidence="6">
        <text>L-threonyl-[protein] + ATP = O-phospho-L-threonyl-[protein] + ADP + H(+)</text>
        <dbReference type="Rhea" id="RHEA:46608"/>
        <dbReference type="Rhea" id="RHEA-COMP:11060"/>
        <dbReference type="Rhea" id="RHEA-COMP:11605"/>
        <dbReference type="ChEBI" id="CHEBI:15378"/>
        <dbReference type="ChEBI" id="CHEBI:30013"/>
        <dbReference type="ChEBI" id="CHEBI:30616"/>
        <dbReference type="ChEBI" id="CHEBI:61977"/>
        <dbReference type="ChEBI" id="CHEBI:456216"/>
        <dbReference type="EC" id="2.7.11.1"/>
    </reaction>
</comment>
<evidence type="ECO:0000313" key="15">
    <source>
        <dbReference type="WBParaSite" id="Pan_g13277.t1"/>
    </source>
</evidence>
<keyword evidence="3 9" id="KW-0547">Nucleotide-binding</keyword>
<dbReference type="InterPro" id="IPR030616">
    <property type="entry name" value="Aur-like"/>
</dbReference>
<evidence type="ECO:0000256" key="11">
    <source>
        <dbReference type="PROSITE-ProRule" id="PRU10141"/>
    </source>
</evidence>
<name>A0A7E4ZRS5_PANRE</name>
<dbReference type="InterPro" id="IPR000719">
    <property type="entry name" value="Prot_kinase_dom"/>
</dbReference>
<dbReference type="SMART" id="SM00220">
    <property type="entry name" value="S_TKc"/>
    <property type="match status" value="1"/>
</dbReference>
<keyword evidence="1 12" id="KW-0723">Serine/threonine-protein kinase</keyword>
<feature type="binding site" evidence="9">
    <location>
        <begin position="157"/>
        <end position="158"/>
    </location>
    <ligand>
        <name>ATP</name>
        <dbReference type="ChEBI" id="CHEBI:30616"/>
    </ligand>
</feature>
<dbReference type="WBParaSite" id="Pan_g13277.t1">
    <property type="protein sequence ID" value="Pan_g13277.t1"/>
    <property type="gene ID" value="Pan_g13277"/>
</dbReference>
<evidence type="ECO:0000256" key="5">
    <source>
        <dbReference type="ARBA" id="ARBA00022840"/>
    </source>
</evidence>
<feature type="active site" description="Proton acceptor" evidence="8">
    <location>
        <position position="153"/>
    </location>
</feature>
<feature type="domain" description="Protein kinase" evidence="13">
    <location>
        <begin position="30"/>
        <end position="286"/>
    </location>
</feature>
<dbReference type="PANTHER" id="PTHR24350">
    <property type="entry name" value="SERINE/THREONINE-PROTEIN KINASE IAL-RELATED"/>
    <property type="match status" value="1"/>
</dbReference>
<dbReference type="PROSITE" id="PS00108">
    <property type="entry name" value="PROTEIN_KINASE_ST"/>
    <property type="match status" value="1"/>
</dbReference>
<proteinExistence type="inferred from homology"/>
<comment type="catalytic activity">
    <reaction evidence="7">
        <text>L-seryl-[protein] + ATP = O-phospho-L-seryl-[protein] + ADP + H(+)</text>
        <dbReference type="Rhea" id="RHEA:17989"/>
        <dbReference type="Rhea" id="RHEA-COMP:9863"/>
        <dbReference type="Rhea" id="RHEA-COMP:11604"/>
        <dbReference type="ChEBI" id="CHEBI:15378"/>
        <dbReference type="ChEBI" id="CHEBI:29999"/>
        <dbReference type="ChEBI" id="CHEBI:30616"/>
        <dbReference type="ChEBI" id="CHEBI:83421"/>
        <dbReference type="ChEBI" id="CHEBI:456216"/>
        <dbReference type="EC" id="2.7.11.1"/>
    </reaction>
</comment>
<keyword evidence="5 9" id="KW-0067">ATP-binding</keyword>
<evidence type="ECO:0000256" key="9">
    <source>
        <dbReference type="PIRSR" id="PIRSR630616-2"/>
    </source>
</evidence>
<comment type="similarity">
    <text evidence="12">Belongs to the protein kinase superfamily.</text>
</comment>
<dbReference type="InterPro" id="IPR017441">
    <property type="entry name" value="Protein_kinase_ATP_BS"/>
</dbReference>
<evidence type="ECO:0000256" key="7">
    <source>
        <dbReference type="ARBA" id="ARBA00048679"/>
    </source>
</evidence>
<sequence length="304" mass="34719">MSTLLRSQKPNTGGFSVPEVRKKSFKRSDFVSVKELGKGGFGTVSLCREKDNTIYVAMKQVSKKMLASGQALRQLQREIGLQHTLRHKNILMLFGYFDDRDHVYIMLEPCQLGSLYKVLRKNRVLSLHRACFVVDCLADALQYCHDRHIIHRDVKPENVLLTGPFVPKLADFGWAVRTETKNQQTLCGTPDYLSPEMLDFDNRSAHTFKIDNWSLGVLFFECLAGKAPFYDKDQTTTFENIKSAHITTATTPEEIPPEAMKVIKGLLTVDPKRRLKLKNVRKNEFIQAEAAKLASKKIFRRPTQ</sequence>
<dbReference type="PIRSF" id="PIRSF000654">
    <property type="entry name" value="Integrin-linked_kinase"/>
    <property type="match status" value="1"/>
</dbReference>
<evidence type="ECO:0000256" key="4">
    <source>
        <dbReference type="ARBA" id="ARBA00022777"/>
    </source>
</evidence>
<reference evidence="15" key="2">
    <citation type="submission" date="2020-10" db="UniProtKB">
        <authorList>
            <consortium name="WormBaseParasite"/>
        </authorList>
    </citation>
    <scope>IDENTIFICATION</scope>
</reference>
<dbReference type="Pfam" id="PF00069">
    <property type="entry name" value="Pkinase"/>
    <property type="match status" value="1"/>
</dbReference>
<dbReference type="GO" id="GO:0005524">
    <property type="term" value="F:ATP binding"/>
    <property type="evidence" value="ECO:0007669"/>
    <property type="project" value="UniProtKB-UniRule"/>
</dbReference>
<organism evidence="14 15">
    <name type="scientific">Panagrellus redivivus</name>
    <name type="common">Microworm</name>
    <dbReference type="NCBI Taxonomy" id="6233"/>
    <lineage>
        <taxon>Eukaryota</taxon>
        <taxon>Metazoa</taxon>
        <taxon>Ecdysozoa</taxon>
        <taxon>Nematoda</taxon>
        <taxon>Chromadorea</taxon>
        <taxon>Rhabditida</taxon>
        <taxon>Tylenchina</taxon>
        <taxon>Panagrolaimomorpha</taxon>
        <taxon>Panagrolaimoidea</taxon>
        <taxon>Panagrolaimidae</taxon>
        <taxon>Panagrellus</taxon>
    </lineage>
</organism>
<feature type="cross-link" description="Glycyl lysine isopeptide (Lys-Gly) (interchain with G-Cter in SUMO2)" evidence="10">
    <location>
        <position position="155"/>
    </location>
</feature>
<evidence type="ECO:0000259" key="13">
    <source>
        <dbReference type="PROSITE" id="PS50011"/>
    </source>
</evidence>
<keyword evidence="4" id="KW-0418">Kinase</keyword>
<dbReference type="PROSITE" id="PS50011">
    <property type="entry name" value="PROTEIN_KINASE_DOM"/>
    <property type="match status" value="1"/>
</dbReference>
<evidence type="ECO:0000256" key="12">
    <source>
        <dbReference type="RuleBase" id="RU000304"/>
    </source>
</evidence>
<evidence type="ECO:0000256" key="1">
    <source>
        <dbReference type="ARBA" id="ARBA00022527"/>
    </source>
</evidence>
<reference evidence="14" key="1">
    <citation type="journal article" date="2013" name="Genetics">
        <title>The draft genome and transcriptome of Panagrellus redivivus are shaped by the harsh demands of a free-living lifestyle.</title>
        <authorList>
            <person name="Srinivasan J."/>
            <person name="Dillman A.R."/>
            <person name="Macchietto M.G."/>
            <person name="Heikkinen L."/>
            <person name="Lakso M."/>
            <person name="Fracchia K.M."/>
            <person name="Antoshechkin I."/>
            <person name="Mortazavi A."/>
            <person name="Wong G."/>
            <person name="Sternberg P.W."/>
        </authorList>
    </citation>
    <scope>NUCLEOTIDE SEQUENCE [LARGE SCALE GENOMIC DNA]</scope>
    <source>
        <strain evidence="14">MT8872</strain>
    </source>
</reference>
<accession>A0A7E4ZRS5</accession>
<dbReference type="Proteomes" id="UP000492821">
    <property type="component" value="Unassembled WGS sequence"/>
</dbReference>
<evidence type="ECO:0000256" key="2">
    <source>
        <dbReference type="ARBA" id="ARBA00022679"/>
    </source>
</evidence>
<dbReference type="FunFam" id="3.30.200.20:FF:000042">
    <property type="entry name" value="Aurora kinase A"/>
    <property type="match status" value="1"/>
</dbReference>
<evidence type="ECO:0000256" key="8">
    <source>
        <dbReference type="PIRSR" id="PIRSR630616-1"/>
    </source>
</evidence>
<dbReference type="InterPro" id="IPR008271">
    <property type="entry name" value="Ser/Thr_kinase_AS"/>
</dbReference>
<dbReference type="SUPFAM" id="SSF56112">
    <property type="entry name" value="Protein kinase-like (PK-like)"/>
    <property type="match status" value="1"/>
</dbReference>
<dbReference type="GO" id="GO:0004674">
    <property type="term" value="F:protein serine/threonine kinase activity"/>
    <property type="evidence" value="ECO:0007669"/>
    <property type="project" value="UniProtKB-KW"/>
</dbReference>
<dbReference type="InterPro" id="IPR011009">
    <property type="entry name" value="Kinase-like_dom_sf"/>
</dbReference>